<dbReference type="SMART" id="SM00737">
    <property type="entry name" value="ML"/>
    <property type="match status" value="1"/>
</dbReference>
<dbReference type="Pfam" id="PF02221">
    <property type="entry name" value="E1_DerP2_DerF2"/>
    <property type="match status" value="1"/>
</dbReference>
<dbReference type="SUPFAM" id="SSF81296">
    <property type="entry name" value="E set domains"/>
    <property type="match status" value="1"/>
</dbReference>
<organism evidence="6 7">
    <name type="scientific">Aedes albopictus</name>
    <name type="common">Asian tiger mosquito</name>
    <name type="synonym">Stegomyia albopicta</name>
    <dbReference type="NCBI Taxonomy" id="7160"/>
    <lineage>
        <taxon>Eukaryota</taxon>
        <taxon>Metazoa</taxon>
        <taxon>Ecdysozoa</taxon>
        <taxon>Arthropoda</taxon>
        <taxon>Hexapoda</taxon>
        <taxon>Insecta</taxon>
        <taxon>Pterygota</taxon>
        <taxon>Neoptera</taxon>
        <taxon>Endopterygota</taxon>
        <taxon>Diptera</taxon>
        <taxon>Nematocera</taxon>
        <taxon>Culicoidea</taxon>
        <taxon>Culicidae</taxon>
        <taxon>Culicinae</taxon>
        <taxon>Aedini</taxon>
        <taxon>Aedes</taxon>
        <taxon>Stegomyia</taxon>
    </lineage>
</organism>
<dbReference type="CDD" id="cd00916">
    <property type="entry name" value="Npc2_like"/>
    <property type="match status" value="1"/>
</dbReference>
<keyword evidence="7" id="KW-1185">Reference proteome</keyword>
<feature type="signal peptide" evidence="4">
    <location>
        <begin position="1"/>
        <end position="16"/>
    </location>
</feature>
<evidence type="ECO:0000256" key="4">
    <source>
        <dbReference type="SAM" id="SignalP"/>
    </source>
</evidence>
<evidence type="ECO:0000313" key="7">
    <source>
        <dbReference type="Proteomes" id="UP000069940"/>
    </source>
</evidence>
<dbReference type="GeneID" id="115257619"/>
<dbReference type="RefSeq" id="XP_029713292.2">
    <property type="nucleotide sequence ID" value="XM_029857432.2"/>
</dbReference>
<dbReference type="Proteomes" id="UP000069940">
    <property type="component" value="Unassembled WGS sequence"/>
</dbReference>
<accession>A0ABM1Z8N7</accession>
<evidence type="ECO:0000259" key="5">
    <source>
        <dbReference type="SMART" id="SM00737"/>
    </source>
</evidence>
<evidence type="ECO:0000313" key="6">
    <source>
        <dbReference type="EnsemblMetazoa" id="AALFPA23_016120.P23498"/>
    </source>
</evidence>
<evidence type="ECO:0000256" key="2">
    <source>
        <dbReference type="ARBA" id="ARBA00022525"/>
    </source>
</evidence>
<keyword evidence="3 4" id="KW-0732">Signal</keyword>
<keyword evidence="2" id="KW-0964">Secreted</keyword>
<dbReference type="Gene3D" id="2.60.40.770">
    <property type="match status" value="1"/>
</dbReference>
<feature type="chain" id="PRO_5045822833" description="MD-2-related lipid-recognition domain-containing protein" evidence="4">
    <location>
        <begin position="17"/>
        <end position="162"/>
    </location>
</feature>
<reference evidence="6" key="2">
    <citation type="submission" date="2025-05" db="UniProtKB">
        <authorList>
            <consortium name="EnsemblMetazoa"/>
        </authorList>
    </citation>
    <scope>IDENTIFICATION</scope>
    <source>
        <strain evidence="6">Foshan</strain>
    </source>
</reference>
<evidence type="ECO:0000256" key="1">
    <source>
        <dbReference type="ARBA" id="ARBA00004613"/>
    </source>
</evidence>
<dbReference type="EnsemblMetazoa" id="AALFPA23_016120.R23498">
    <property type="protein sequence ID" value="AALFPA23_016120.P23498"/>
    <property type="gene ID" value="AALFPA23_016120"/>
</dbReference>
<feature type="domain" description="MD-2-related lipid-recognition" evidence="5">
    <location>
        <begin position="32"/>
        <end position="157"/>
    </location>
</feature>
<evidence type="ECO:0000256" key="3">
    <source>
        <dbReference type="ARBA" id="ARBA00022729"/>
    </source>
</evidence>
<name>A0ABM1Z8N7_AEDAL</name>
<proteinExistence type="predicted"/>
<dbReference type="InterPro" id="IPR014756">
    <property type="entry name" value="Ig_E-set"/>
</dbReference>
<reference evidence="7" key="1">
    <citation type="journal article" date="2015" name="Proc. Natl. Acad. Sci. U.S.A.">
        <title>Genome sequence of the Asian Tiger mosquito, Aedes albopictus, reveals insights into its biology, genetics, and evolution.</title>
        <authorList>
            <person name="Chen X.G."/>
            <person name="Jiang X."/>
            <person name="Gu J."/>
            <person name="Xu M."/>
            <person name="Wu Y."/>
            <person name="Deng Y."/>
            <person name="Zhang C."/>
            <person name="Bonizzoni M."/>
            <person name="Dermauw W."/>
            <person name="Vontas J."/>
            <person name="Armbruster P."/>
            <person name="Huang X."/>
            <person name="Yang Y."/>
            <person name="Zhang H."/>
            <person name="He W."/>
            <person name="Peng H."/>
            <person name="Liu Y."/>
            <person name="Wu K."/>
            <person name="Chen J."/>
            <person name="Lirakis M."/>
            <person name="Topalis P."/>
            <person name="Van Leeuwen T."/>
            <person name="Hall A.B."/>
            <person name="Jiang X."/>
            <person name="Thorpe C."/>
            <person name="Mueller R.L."/>
            <person name="Sun C."/>
            <person name="Waterhouse R.M."/>
            <person name="Yan G."/>
            <person name="Tu Z.J."/>
            <person name="Fang X."/>
            <person name="James A.A."/>
        </authorList>
    </citation>
    <scope>NUCLEOTIDE SEQUENCE [LARGE SCALE GENOMIC DNA]</scope>
    <source>
        <strain evidence="7">Foshan</strain>
    </source>
</reference>
<comment type="subcellular location">
    <subcellularLocation>
        <location evidence="1">Secreted</location>
    </subcellularLocation>
</comment>
<dbReference type="InterPro" id="IPR033916">
    <property type="entry name" value="ML_Npc2-like"/>
</dbReference>
<dbReference type="InterPro" id="IPR003172">
    <property type="entry name" value="ML_dom"/>
</dbReference>
<protein>
    <recommendedName>
        <fullName evidence="5">MD-2-related lipid-recognition domain-containing protein</fullName>
    </recommendedName>
</protein>
<sequence>MMKLVLLLALIPVVLLQNADNVDHQSWDRVAFRPCAGVRPVPRELRLKDCPSMPCLLPRGTEAKMAMDFTSVQEATSLHTTVTATALGVTAPYELPADRAVACNWLVQSRCPTSTGEDLTYHLSMPITAIYPLVSVTIEIDVVDQTQQSHGCFVIDARVVPS</sequence>